<accession>A0A1I5X9C8</accession>
<organism evidence="2 3">
    <name type="scientific">Amycolatopsis rubida</name>
    <dbReference type="NCBI Taxonomy" id="112413"/>
    <lineage>
        <taxon>Bacteria</taxon>
        <taxon>Bacillati</taxon>
        <taxon>Actinomycetota</taxon>
        <taxon>Actinomycetes</taxon>
        <taxon>Pseudonocardiales</taxon>
        <taxon>Pseudonocardiaceae</taxon>
        <taxon>Amycolatopsis</taxon>
    </lineage>
</organism>
<protein>
    <submittedName>
        <fullName evidence="2">Uncharacterized protein</fullName>
    </submittedName>
</protein>
<dbReference type="Proteomes" id="UP000199137">
    <property type="component" value="Unassembled WGS sequence"/>
</dbReference>
<evidence type="ECO:0000313" key="2">
    <source>
        <dbReference type="EMBL" id="SFQ28578.1"/>
    </source>
</evidence>
<proteinExistence type="predicted"/>
<dbReference type="AlphaFoldDB" id="A0A1I5X9C8"/>
<dbReference type="STRING" id="112413.SAMN05421854_110108"/>
<reference evidence="2 3" key="1">
    <citation type="submission" date="2016-10" db="EMBL/GenBank/DDBJ databases">
        <authorList>
            <person name="de Groot N.N."/>
        </authorList>
    </citation>
    <scope>NUCLEOTIDE SEQUENCE [LARGE SCALE GENOMIC DNA]</scope>
    <source>
        <strain evidence="2 3">DSM 44637</strain>
    </source>
</reference>
<sequence length="237" mass="23125">MVAAAAADALARLASIPGVRTASALAGERASGAADGSELPVAGPLAALGGLRRGTTVSVAGSTSLLLSLLAAPTTNGAWAALVGMPSAGIAAAAELGVALRRLVLVPRPGADAAAVAGALLDGLDIVVLGGPLCRTVSAAAAARFSRRARNRGAVLIAAGPWPGADVALRCEPGRWHGAATDGHGRLVHRDAVVRRDGRRAAEAAVAVRLPGPDGTVAAAAPSPAETARPAMTVVAP</sequence>
<evidence type="ECO:0000256" key="1">
    <source>
        <dbReference type="SAM" id="MobiDB-lite"/>
    </source>
</evidence>
<feature type="compositionally biased region" description="Low complexity" evidence="1">
    <location>
        <begin position="218"/>
        <end position="231"/>
    </location>
</feature>
<name>A0A1I5X9C8_9PSEU</name>
<gene>
    <name evidence="2" type="ORF">SAMN05421854_110108</name>
</gene>
<evidence type="ECO:0000313" key="3">
    <source>
        <dbReference type="Proteomes" id="UP000199137"/>
    </source>
</evidence>
<dbReference type="RefSeq" id="WP_244287354.1">
    <property type="nucleotide sequence ID" value="NZ_FOWC01000010.1"/>
</dbReference>
<dbReference type="EMBL" id="FOWC01000010">
    <property type="protein sequence ID" value="SFQ28578.1"/>
    <property type="molecule type" value="Genomic_DNA"/>
</dbReference>
<feature type="region of interest" description="Disordered" evidence="1">
    <location>
        <begin position="217"/>
        <end position="237"/>
    </location>
</feature>